<protein>
    <submittedName>
        <fullName evidence="1">2-dehydro-3-deoxyphosphogluconate aldolase</fullName>
    </submittedName>
</protein>
<evidence type="ECO:0000313" key="1">
    <source>
        <dbReference type="EMBL" id="ONI40657.1"/>
    </source>
</evidence>
<name>A0ACC8XCX4_9FIRM</name>
<reference evidence="1" key="1">
    <citation type="submission" date="2016-08" db="EMBL/GenBank/DDBJ databases">
        <authorList>
            <person name="Ngugi D.K."/>
            <person name="Miyake S."/>
            <person name="Stingl U."/>
        </authorList>
    </citation>
    <scope>NUCLEOTIDE SEQUENCE</scope>
    <source>
        <strain evidence="1">SCG-B11WGA-EpuloA1</strain>
    </source>
</reference>
<evidence type="ECO:0000313" key="2">
    <source>
        <dbReference type="Proteomes" id="UP000188605"/>
    </source>
</evidence>
<accession>A0ACC8XCX4</accession>
<dbReference type="Proteomes" id="UP000188605">
    <property type="component" value="Unassembled WGS sequence"/>
</dbReference>
<comment type="caution">
    <text evidence="1">The sequence shown here is derived from an EMBL/GenBank/DDBJ whole genome shotgun (WGS) entry which is preliminary data.</text>
</comment>
<proteinExistence type="predicted"/>
<sequence length="211" mass="22602">MQIETLLEQKIIAIVRGVSEKDIIQTVEALKQGGIKAVEITFDQKDENKYKETLTSLKKVKEHFGEEILLGAGTVLTPKSVGQAIENGAEYIISPNVDKEVIEMTKKMGAISIPGALTPSEAVDAIKYGADIIKLFPAGTLGKAYIAALMGPLNHIKFMAVGGIDKTNIKSFLDLGIAGVGIGGNLVNSKLTSAGEFEEITKRALEFTKNI</sequence>
<dbReference type="EMBL" id="LJDB01000047">
    <property type="protein sequence ID" value="ONI40657.1"/>
    <property type="molecule type" value="Genomic_DNA"/>
</dbReference>
<keyword evidence="2" id="KW-1185">Reference proteome</keyword>
<gene>
    <name evidence="1" type="ORF">AN396_05625</name>
</gene>
<organism evidence="1 2">
    <name type="scientific">Candidatus Epulonipiscium fishelsonii</name>
    <dbReference type="NCBI Taxonomy" id="77094"/>
    <lineage>
        <taxon>Bacteria</taxon>
        <taxon>Bacillati</taxon>
        <taxon>Bacillota</taxon>
        <taxon>Clostridia</taxon>
        <taxon>Lachnospirales</taxon>
        <taxon>Lachnospiraceae</taxon>
        <taxon>Candidatus Epulonipiscium</taxon>
    </lineage>
</organism>